<dbReference type="RefSeq" id="WP_111326067.1">
    <property type="nucleotide sequence ID" value="NZ_BIFX01000002.1"/>
</dbReference>
<proteinExistence type="predicted"/>
<evidence type="ECO:0000313" key="1">
    <source>
        <dbReference type="EMBL" id="PZW20758.1"/>
    </source>
</evidence>
<accession>A0A326TYM4</accession>
<dbReference type="EMBL" id="QKUF01000040">
    <property type="protein sequence ID" value="PZW20758.1"/>
    <property type="molecule type" value="Genomic_DNA"/>
</dbReference>
<sequence length="765" mass="90694">MTNFQRTQTTTLIAQRPTDFHLLEAHFQLVRYELPKHLGHRKNSNDYGQMHNCLRDRLDYPYKTYKFDRLDGNQKWVVYALIPHNIAPPLITIPFLSNAPLKQRSIAFKQLEFHILLKLLQIAYTRGEQNESFVGQDACYIYAKRSKNNHICLRIDLVGDVRNQEQDLVQEFKVVGHATPFRRVQEPNRASHAYFGQRILKEGQVSFVHLRTPDLSNHPKKEIYEIRPTKGHRTTLLYHDLRRIDECIGKILYDFIRGYTAYLAKYGIIATSKERLFQPFTPPKGLDQLPLALLQTIYVYDNRLQPTHSLQAYIDLLSELRPDLRFRPLDSFDTLQDGAVLVIQDCRKEDFEEDGVLYGHFNDPYLTLYEQYPYIPKQSFNVNLNDDEGAKATYFKYPLLPKDKEQLKLFKQKIEMALSQLYLKDVILNQRNVQKCLPLIPTGYIFIRKENSHETLLYIDKEELRFICLDEPDGPDQRDELLQQFGICWEEMYKQMLQKYHKLKDGETVKHLTHYDVIIGPGIFVELEGLNERVLYNYDEITKRQAELEKRFPVHDFKLAPYYERLRSKKMASYQDLVSKGLLNGEQKPIEEAEIKALEFYRRLEQYDEFLEEIHQTHLYISYQELTHGERMERIGQIFDIPPDEKGNYNRRKLILYYQKLGKFASAKGNDIQQIYKGIWYDQNHCYMVGATTSMPQNQPRAHLIRHFDIYLGKEHFDIRPFLLASSVQFVRLDQYTVYPYAFHLIDLYVDNVLRFRNNNENGEE</sequence>
<evidence type="ECO:0000313" key="2">
    <source>
        <dbReference type="Proteomes" id="UP000248806"/>
    </source>
</evidence>
<reference evidence="1 2" key="1">
    <citation type="submission" date="2018-06" db="EMBL/GenBank/DDBJ databases">
        <title>Genomic Encyclopedia of Archaeal and Bacterial Type Strains, Phase II (KMG-II): from individual species to whole genera.</title>
        <authorList>
            <person name="Goeker M."/>
        </authorList>
    </citation>
    <scope>NUCLEOTIDE SEQUENCE [LARGE SCALE GENOMIC DNA]</scope>
    <source>
        <strain evidence="1 2">ATCC BAA-1881</strain>
    </source>
</reference>
<organism evidence="1 2">
    <name type="scientific">Thermosporothrix hazakensis</name>
    <dbReference type="NCBI Taxonomy" id="644383"/>
    <lineage>
        <taxon>Bacteria</taxon>
        <taxon>Bacillati</taxon>
        <taxon>Chloroflexota</taxon>
        <taxon>Ktedonobacteria</taxon>
        <taxon>Ktedonobacterales</taxon>
        <taxon>Thermosporotrichaceae</taxon>
        <taxon>Thermosporothrix</taxon>
    </lineage>
</organism>
<name>A0A326TYM4_THEHA</name>
<protein>
    <submittedName>
        <fullName evidence="1">Uncharacterized protein</fullName>
    </submittedName>
</protein>
<dbReference type="OrthoDB" id="974925at2"/>
<gene>
    <name evidence="1" type="ORF">EI42_05833</name>
</gene>
<dbReference type="AlphaFoldDB" id="A0A326TYM4"/>
<dbReference type="Proteomes" id="UP000248806">
    <property type="component" value="Unassembled WGS sequence"/>
</dbReference>
<keyword evidence="2" id="KW-1185">Reference proteome</keyword>
<comment type="caution">
    <text evidence="1">The sequence shown here is derived from an EMBL/GenBank/DDBJ whole genome shotgun (WGS) entry which is preliminary data.</text>
</comment>